<comment type="caution">
    <text evidence="4">The sequence shown here is derived from an EMBL/GenBank/DDBJ whole genome shotgun (WGS) entry which is preliminary data.</text>
</comment>
<feature type="region of interest" description="Disordered" evidence="1">
    <location>
        <begin position="18"/>
        <end position="41"/>
    </location>
</feature>
<evidence type="ECO:0000259" key="3">
    <source>
        <dbReference type="Pfam" id="PF13845"/>
    </source>
</evidence>
<keyword evidence="5" id="KW-1185">Reference proteome</keyword>
<accession>A0A2T0S231</accession>
<dbReference type="OrthoDB" id="3381205at2"/>
<dbReference type="EMBL" id="PVZG01000010">
    <property type="protein sequence ID" value="PRY27474.1"/>
    <property type="molecule type" value="Genomic_DNA"/>
</dbReference>
<organism evidence="4 5">
    <name type="scientific">Pseudosporangium ferrugineum</name>
    <dbReference type="NCBI Taxonomy" id="439699"/>
    <lineage>
        <taxon>Bacteria</taxon>
        <taxon>Bacillati</taxon>
        <taxon>Actinomycetota</taxon>
        <taxon>Actinomycetes</taxon>
        <taxon>Micromonosporales</taxon>
        <taxon>Micromonosporaceae</taxon>
        <taxon>Pseudosporangium</taxon>
    </lineage>
</organism>
<dbReference type="AlphaFoldDB" id="A0A2T0S231"/>
<dbReference type="InterPro" id="IPR026004">
    <property type="entry name" value="Septum_form"/>
</dbReference>
<evidence type="ECO:0000256" key="1">
    <source>
        <dbReference type="SAM" id="MobiDB-lite"/>
    </source>
</evidence>
<reference evidence="4 5" key="1">
    <citation type="submission" date="2018-03" db="EMBL/GenBank/DDBJ databases">
        <title>Genomic Encyclopedia of Archaeal and Bacterial Type Strains, Phase II (KMG-II): from individual species to whole genera.</title>
        <authorList>
            <person name="Goeker M."/>
        </authorList>
    </citation>
    <scope>NUCLEOTIDE SEQUENCE [LARGE SCALE GENOMIC DNA]</scope>
    <source>
        <strain evidence="4 5">DSM 45348</strain>
    </source>
</reference>
<name>A0A2T0S231_9ACTN</name>
<dbReference type="Pfam" id="PF13845">
    <property type="entry name" value="Septum_form"/>
    <property type="match status" value="1"/>
</dbReference>
<evidence type="ECO:0000313" key="4">
    <source>
        <dbReference type="EMBL" id="PRY27474.1"/>
    </source>
</evidence>
<feature type="domain" description="Septum formation-related" evidence="3">
    <location>
        <begin position="47"/>
        <end position="262"/>
    </location>
</feature>
<gene>
    <name evidence="4" type="ORF">CLV70_11060</name>
</gene>
<dbReference type="RefSeq" id="WP_106128302.1">
    <property type="nucleotide sequence ID" value="NZ_PVZG01000010.1"/>
</dbReference>
<proteinExistence type="predicted"/>
<sequence length="286" mass="30532">MRLAVALTAVMVTAGCTTAPGGADGDLTDDWPPPPAPSPFRPAAHACHVRLPETASAADRPVSCDQVHVSETFHLGTAADADVPPAPGTPGARAAYRECSDAAVTFTGGQWRTARLAVHVVWPAREAWSRGARWFRCDLTQTDLDGYGRSGRSGSLEGELTRPSPLRLTCFAPTVDGGTVTAMRPVACAAKHRAEFAGLWHAPDVAYANLQAGTARAATACRSVIARFAALPDDADMQYRSGWISYNPTRTEWLAGERRVRCFLYFAERTWTRSLRGAGPSVLPAG</sequence>
<evidence type="ECO:0000256" key="2">
    <source>
        <dbReference type="SAM" id="SignalP"/>
    </source>
</evidence>
<evidence type="ECO:0000313" key="5">
    <source>
        <dbReference type="Proteomes" id="UP000239209"/>
    </source>
</evidence>
<keyword evidence="2" id="KW-0732">Signal</keyword>
<protein>
    <submittedName>
        <fullName evidence="4">Putative regulator of septum formation</fullName>
    </submittedName>
</protein>
<dbReference type="Proteomes" id="UP000239209">
    <property type="component" value="Unassembled WGS sequence"/>
</dbReference>
<feature type="signal peptide" evidence="2">
    <location>
        <begin position="1"/>
        <end position="19"/>
    </location>
</feature>
<feature type="compositionally biased region" description="Pro residues" evidence="1">
    <location>
        <begin position="31"/>
        <end position="40"/>
    </location>
</feature>
<feature type="chain" id="PRO_5039588591" evidence="2">
    <location>
        <begin position="20"/>
        <end position="286"/>
    </location>
</feature>
<dbReference type="PROSITE" id="PS51257">
    <property type="entry name" value="PROKAR_LIPOPROTEIN"/>
    <property type="match status" value="1"/>
</dbReference>